<gene>
    <name evidence="3" type="ORF">EIP91_004744</name>
</gene>
<organism evidence="3 4">
    <name type="scientific">Steccherinum ochraceum</name>
    <dbReference type="NCBI Taxonomy" id="92696"/>
    <lineage>
        <taxon>Eukaryota</taxon>
        <taxon>Fungi</taxon>
        <taxon>Dikarya</taxon>
        <taxon>Basidiomycota</taxon>
        <taxon>Agaricomycotina</taxon>
        <taxon>Agaricomycetes</taxon>
        <taxon>Polyporales</taxon>
        <taxon>Steccherinaceae</taxon>
        <taxon>Steccherinum</taxon>
    </lineage>
</organism>
<dbReference type="Proteomes" id="UP000292702">
    <property type="component" value="Unassembled WGS sequence"/>
</dbReference>
<dbReference type="AlphaFoldDB" id="A0A4R0RNK6"/>
<evidence type="ECO:0000313" key="4">
    <source>
        <dbReference type="Proteomes" id="UP000292702"/>
    </source>
</evidence>
<reference evidence="3 4" key="1">
    <citation type="submission" date="2018-11" db="EMBL/GenBank/DDBJ databases">
        <title>Genome assembly of Steccherinum ochraceum LE-BIN_3174, the white-rot fungus of the Steccherinaceae family (The Residual Polyporoid clade, Polyporales, Basidiomycota).</title>
        <authorList>
            <person name="Fedorova T.V."/>
            <person name="Glazunova O.A."/>
            <person name="Landesman E.O."/>
            <person name="Moiseenko K.V."/>
            <person name="Psurtseva N.V."/>
            <person name="Savinova O.S."/>
            <person name="Shakhova N.V."/>
            <person name="Tyazhelova T.V."/>
            <person name="Vasina D.V."/>
        </authorList>
    </citation>
    <scope>NUCLEOTIDE SEQUENCE [LARGE SCALE GENOMIC DNA]</scope>
    <source>
        <strain evidence="3 4">LE-BIN_3174</strain>
    </source>
</reference>
<feature type="region of interest" description="Disordered" evidence="1">
    <location>
        <begin position="70"/>
        <end position="103"/>
    </location>
</feature>
<dbReference type="EMBL" id="RWJN01000265">
    <property type="protein sequence ID" value="TCD63934.1"/>
    <property type="molecule type" value="Genomic_DNA"/>
</dbReference>
<evidence type="ECO:0000313" key="3">
    <source>
        <dbReference type="EMBL" id="TCD63934.1"/>
    </source>
</evidence>
<feature type="signal peptide" evidence="2">
    <location>
        <begin position="1"/>
        <end position="20"/>
    </location>
</feature>
<feature type="chain" id="PRO_5020837778" evidence="2">
    <location>
        <begin position="21"/>
        <end position="137"/>
    </location>
</feature>
<sequence>MHFTTMLAVFVAFAFTAAFAAPLVDRNVQRRTMHARGHDLSSLTARDLIQILNARDMEWNGLKKRLVTGGRAPLPGVQQVTQSGPTLAPMDKPDGPPLAQGQKLTTLEPDGEVHKQSYAQPLGDILKLHQDPGSKQL</sequence>
<keyword evidence="2" id="KW-0732">Signal</keyword>
<accession>A0A4R0RNK6</accession>
<comment type="caution">
    <text evidence="3">The sequence shown here is derived from an EMBL/GenBank/DDBJ whole genome shotgun (WGS) entry which is preliminary data.</text>
</comment>
<name>A0A4R0RNK6_9APHY</name>
<keyword evidence="4" id="KW-1185">Reference proteome</keyword>
<protein>
    <submittedName>
        <fullName evidence="3">Uncharacterized protein</fullName>
    </submittedName>
</protein>
<proteinExistence type="predicted"/>
<evidence type="ECO:0000256" key="2">
    <source>
        <dbReference type="SAM" id="SignalP"/>
    </source>
</evidence>
<evidence type="ECO:0000256" key="1">
    <source>
        <dbReference type="SAM" id="MobiDB-lite"/>
    </source>
</evidence>